<feature type="binding site" evidence="2">
    <location>
        <position position="52"/>
    </location>
    <ligand>
        <name>Zn(2+)</name>
        <dbReference type="ChEBI" id="CHEBI:29105"/>
    </ligand>
</feature>
<evidence type="ECO:0000313" key="8">
    <source>
        <dbReference type="Proteomes" id="UP000327044"/>
    </source>
</evidence>
<dbReference type="EMBL" id="GEZM01056684">
    <property type="protein sequence ID" value="JAV72613.1"/>
    <property type="molecule type" value="Transcribed_RNA"/>
</dbReference>
<proteinExistence type="predicted"/>
<dbReference type="PROSITE" id="PS00028">
    <property type="entry name" value="ZINC_FINGER_C2H2_1"/>
    <property type="match status" value="1"/>
</dbReference>
<dbReference type="GO" id="GO:0005634">
    <property type="term" value="C:nucleus"/>
    <property type="evidence" value="ECO:0007669"/>
    <property type="project" value="InterPro"/>
</dbReference>
<dbReference type="Proteomes" id="UP000327044">
    <property type="component" value="Unassembled WGS sequence"/>
</dbReference>
<evidence type="ECO:0000313" key="6">
    <source>
        <dbReference type="EMBL" id="JAV72613.1"/>
    </source>
</evidence>
<evidence type="ECO:0000256" key="3">
    <source>
        <dbReference type="SAM" id="MobiDB-lite"/>
    </source>
</evidence>
<dbReference type="InterPro" id="IPR036236">
    <property type="entry name" value="Znf_C2H2_sf"/>
</dbReference>
<dbReference type="PROSITE" id="PS50157">
    <property type="entry name" value="ZINC_FINGER_C2H2_2"/>
    <property type="match status" value="1"/>
</dbReference>
<evidence type="ECO:0000259" key="4">
    <source>
        <dbReference type="PROSITE" id="PS50157"/>
    </source>
</evidence>
<accession>A0A1Y1LG50</accession>
<dbReference type="SUPFAM" id="SSF57716">
    <property type="entry name" value="Glucocorticoid receptor-like (DNA-binding domain)"/>
    <property type="match status" value="1"/>
</dbReference>
<dbReference type="Gene3D" id="3.30.160.60">
    <property type="entry name" value="Classic Zinc Finger"/>
    <property type="match status" value="1"/>
</dbReference>
<organism evidence="6">
    <name type="scientific">Photinus pyralis</name>
    <name type="common">Common eastern firefly</name>
    <name type="synonym">Lampyris pyralis</name>
    <dbReference type="NCBI Taxonomy" id="7054"/>
    <lineage>
        <taxon>Eukaryota</taxon>
        <taxon>Metazoa</taxon>
        <taxon>Ecdysozoa</taxon>
        <taxon>Arthropoda</taxon>
        <taxon>Hexapoda</taxon>
        <taxon>Insecta</taxon>
        <taxon>Pterygota</taxon>
        <taxon>Neoptera</taxon>
        <taxon>Endopterygota</taxon>
        <taxon>Coleoptera</taxon>
        <taxon>Polyphaga</taxon>
        <taxon>Elateriformia</taxon>
        <taxon>Elateroidea</taxon>
        <taxon>Lampyridae</taxon>
        <taxon>Lampyrinae</taxon>
        <taxon>Photinus</taxon>
    </lineage>
</organism>
<dbReference type="InterPro" id="IPR012934">
    <property type="entry name" value="Znf_AD"/>
</dbReference>
<feature type="domain" description="ZAD" evidence="5">
    <location>
        <begin position="5"/>
        <end position="76"/>
    </location>
</feature>
<dbReference type="SMART" id="SM00868">
    <property type="entry name" value="zf-AD"/>
    <property type="match status" value="1"/>
</dbReference>
<keyword evidence="2" id="KW-0479">Metal-binding</keyword>
<keyword evidence="2" id="KW-0862">Zinc</keyword>
<dbReference type="Pfam" id="PF07776">
    <property type="entry name" value="zf-AD"/>
    <property type="match status" value="1"/>
</dbReference>
<dbReference type="SUPFAM" id="SSF57667">
    <property type="entry name" value="beta-beta-alpha zinc fingers"/>
    <property type="match status" value="1"/>
</dbReference>
<dbReference type="GO" id="GO:0008270">
    <property type="term" value="F:zinc ion binding"/>
    <property type="evidence" value="ECO:0007669"/>
    <property type="project" value="UniProtKB-UniRule"/>
</dbReference>
<reference evidence="6" key="1">
    <citation type="journal article" date="2016" name="Sci. Rep.">
        <title>Molecular characterization of firefly nuptial gifts: a multi-omics approach sheds light on postcopulatory sexual selection.</title>
        <authorList>
            <person name="Al-Wathiqui N."/>
            <person name="Fallon T.R."/>
            <person name="South A."/>
            <person name="Weng J.K."/>
            <person name="Lewis S.M."/>
        </authorList>
    </citation>
    <scope>NUCLEOTIDE SEQUENCE</scope>
</reference>
<dbReference type="InParanoid" id="A0A1Y1LG50"/>
<feature type="compositionally biased region" description="Basic residues" evidence="3">
    <location>
        <begin position="208"/>
        <end position="218"/>
    </location>
</feature>
<gene>
    <name evidence="7" type="ORF">PPYR_03524</name>
</gene>
<feature type="domain" description="C2H2-type" evidence="4">
    <location>
        <begin position="300"/>
        <end position="323"/>
    </location>
</feature>
<name>A0A1Y1LG50_PHOPY</name>
<dbReference type="OrthoDB" id="6738241at2759"/>
<evidence type="ECO:0000313" key="7">
    <source>
        <dbReference type="EMBL" id="KAB0791724.1"/>
    </source>
</evidence>
<keyword evidence="1" id="KW-0863">Zinc-finger</keyword>
<reference evidence="7 8" key="2">
    <citation type="journal article" date="2018" name="Elife">
        <title>Firefly genomes illuminate parallel origins of bioluminescence in beetles.</title>
        <authorList>
            <person name="Fallon T.R."/>
            <person name="Lower S.E."/>
            <person name="Chang C.H."/>
            <person name="Bessho-Uehara M."/>
            <person name="Martin G.J."/>
            <person name="Bewick A.J."/>
            <person name="Behringer M."/>
            <person name="Debat H.J."/>
            <person name="Wong I."/>
            <person name="Day J.C."/>
            <person name="Suvorov A."/>
            <person name="Silva C.J."/>
            <person name="Stanger-Hall K.F."/>
            <person name="Hall D.W."/>
            <person name="Schmitz R.J."/>
            <person name="Nelson D.R."/>
            <person name="Lewis S.M."/>
            <person name="Shigenobu S."/>
            <person name="Bybee S.M."/>
            <person name="Larracuente A.M."/>
            <person name="Oba Y."/>
            <person name="Weng J.K."/>
        </authorList>
    </citation>
    <scope>NUCLEOTIDE SEQUENCE [LARGE SCALE GENOMIC DNA]</scope>
    <source>
        <strain evidence="7">1611_PpyrPB1</strain>
        <tissue evidence="7">Whole body</tissue>
    </source>
</reference>
<evidence type="ECO:0000256" key="2">
    <source>
        <dbReference type="PROSITE-ProRule" id="PRU01263"/>
    </source>
</evidence>
<dbReference type="AlphaFoldDB" id="A0A1Y1LG50"/>
<sequence length="338" mass="39625">MSGTRTCRTCLQSFDVSETHSDNLTNLKEKIESCIPFVTLDLVKDYILCRACIEALSNAYQYKQMCQETEEKIYNYLLNSSCKDTKSIDIDNVVQWLRAPAVVDHIDLVDSETESAIDSDDDLLEIHKHELTDDEDFKVIFNGEDEEEDPNYQRLCEIEKQFASYSIDEFYSKGLVKLPECRVALNPLSQDLIQRYSAKPSAAGSPKRQVKKRRRRKRNQIESKPAANDLKETRSYSCPWCKYSSMYEKRLFRHLQEHNSIYREFDHNRSLLRCLLCEYVTYFQMQLESHYLGHFITPPFECKLCNAKFKFRTRLITHILGHSQRCGVIESEHNYALV</sequence>
<feature type="binding site" evidence="2">
    <location>
        <position position="10"/>
    </location>
    <ligand>
        <name>Zn(2+)</name>
        <dbReference type="ChEBI" id="CHEBI:29105"/>
    </ligand>
</feature>
<dbReference type="PROSITE" id="PS51915">
    <property type="entry name" value="ZAD"/>
    <property type="match status" value="1"/>
</dbReference>
<protein>
    <submittedName>
        <fullName evidence="6">Uncharacterized protein</fullName>
    </submittedName>
</protein>
<keyword evidence="8" id="KW-1185">Reference proteome</keyword>
<evidence type="ECO:0000256" key="1">
    <source>
        <dbReference type="PROSITE-ProRule" id="PRU00042"/>
    </source>
</evidence>
<evidence type="ECO:0000259" key="5">
    <source>
        <dbReference type="PROSITE" id="PS51915"/>
    </source>
</evidence>
<feature type="binding site" evidence="2">
    <location>
        <position position="49"/>
    </location>
    <ligand>
        <name>Zn(2+)</name>
        <dbReference type="ChEBI" id="CHEBI:29105"/>
    </ligand>
</feature>
<dbReference type="SMART" id="SM00355">
    <property type="entry name" value="ZnF_C2H2"/>
    <property type="match status" value="3"/>
</dbReference>
<dbReference type="Pfam" id="PF12874">
    <property type="entry name" value="zf-met"/>
    <property type="match status" value="1"/>
</dbReference>
<dbReference type="InterPro" id="IPR013087">
    <property type="entry name" value="Znf_C2H2_type"/>
</dbReference>
<reference evidence="7" key="3">
    <citation type="submission" date="2019-08" db="EMBL/GenBank/DDBJ databases">
        <authorList>
            <consortium name="Photinus pyralis genome working group"/>
            <person name="Fallon T.R."/>
            <person name="Sander Lower S.E."/>
            <person name="Weng J.-K."/>
        </authorList>
    </citation>
    <scope>NUCLEOTIDE SEQUENCE</scope>
    <source>
        <strain evidence="7">1611_PpyrPB1</strain>
        <tissue evidence="7">Whole body</tissue>
    </source>
</reference>
<feature type="binding site" evidence="2">
    <location>
        <position position="7"/>
    </location>
    <ligand>
        <name>Zn(2+)</name>
        <dbReference type="ChEBI" id="CHEBI:29105"/>
    </ligand>
</feature>
<dbReference type="EMBL" id="VVIM01000011">
    <property type="protein sequence ID" value="KAB0791724.1"/>
    <property type="molecule type" value="Genomic_DNA"/>
</dbReference>
<feature type="region of interest" description="Disordered" evidence="3">
    <location>
        <begin position="198"/>
        <end position="226"/>
    </location>
</feature>